<keyword evidence="2" id="KW-1185">Reference proteome</keyword>
<evidence type="ECO:0000313" key="1">
    <source>
        <dbReference type="EMBL" id="OWQ98126.1"/>
    </source>
</evidence>
<dbReference type="InterPro" id="IPR015867">
    <property type="entry name" value="N-reg_PII/ATP_PRibTrfase_C"/>
</dbReference>
<accession>A0A254MXQ6</accession>
<organism evidence="1 2">
    <name type="scientific">Roseateles puraquae</name>
    <dbReference type="NCBI Taxonomy" id="431059"/>
    <lineage>
        <taxon>Bacteria</taxon>
        <taxon>Pseudomonadati</taxon>
        <taxon>Pseudomonadota</taxon>
        <taxon>Betaproteobacteria</taxon>
        <taxon>Burkholderiales</taxon>
        <taxon>Sphaerotilaceae</taxon>
        <taxon>Roseateles</taxon>
    </lineage>
</organism>
<name>A0A254MXQ6_9BURK</name>
<sequence>MTDCCLHLLCPVAVEERAIDLLLARSEAGVFTSAPTRAHGFAHGRLSAAEQVSGRSEATLIHLVLPQGDVDELLEELRRELRGSGVRHWVTAVLKHGELT</sequence>
<dbReference type="OrthoDB" id="8537254at2"/>
<dbReference type="EMBL" id="NISI01000022">
    <property type="protein sequence ID" value="OWQ98126.1"/>
    <property type="molecule type" value="Genomic_DNA"/>
</dbReference>
<comment type="caution">
    <text evidence="1">The sequence shown here is derived from an EMBL/GenBank/DDBJ whole genome shotgun (WGS) entry which is preliminary data.</text>
</comment>
<evidence type="ECO:0000313" key="2">
    <source>
        <dbReference type="Proteomes" id="UP000197446"/>
    </source>
</evidence>
<gene>
    <name evidence="1" type="ORF">CDO81_26590</name>
</gene>
<dbReference type="InterPro" id="IPR021634">
    <property type="entry name" value="DUF3240"/>
</dbReference>
<dbReference type="Proteomes" id="UP000197446">
    <property type="component" value="Unassembled WGS sequence"/>
</dbReference>
<dbReference type="RefSeq" id="WP_088486299.1">
    <property type="nucleotide sequence ID" value="NZ_NISI01000022.1"/>
</dbReference>
<reference evidence="1 2" key="1">
    <citation type="journal article" date="2007" name="Int. J. Syst. Evol. Microbiol.">
        <title>Description of Pelomonas aquatica sp. nov. and Pelomonas puraquae sp. nov., isolated from industrial and haemodialysis water.</title>
        <authorList>
            <person name="Gomila M."/>
            <person name="Bowien B."/>
            <person name="Falsen E."/>
            <person name="Moore E.R."/>
            <person name="Lalucat J."/>
        </authorList>
    </citation>
    <scope>NUCLEOTIDE SEQUENCE [LARGE SCALE GENOMIC DNA]</scope>
    <source>
        <strain evidence="1 2">CCUG 52769</strain>
    </source>
</reference>
<protein>
    <recommendedName>
        <fullName evidence="3">DUF3240 domain-containing protein</fullName>
    </recommendedName>
</protein>
<evidence type="ECO:0008006" key="3">
    <source>
        <dbReference type="Google" id="ProtNLM"/>
    </source>
</evidence>
<proteinExistence type="predicted"/>
<dbReference type="Gene3D" id="3.30.70.120">
    <property type="match status" value="1"/>
</dbReference>
<dbReference type="AlphaFoldDB" id="A0A254MXQ6"/>
<dbReference type="Pfam" id="PF11582">
    <property type="entry name" value="DUF3240"/>
    <property type="match status" value="1"/>
</dbReference>